<evidence type="ECO:0000256" key="4">
    <source>
        <dbReference type="SAM" id="MobiDB-lite"/>
    </source>
</evidence>
<evidence type="ECO:0000256" key="3">
    <source>
        <dbReference type="ARBA" id="ARBA00023274"/>
    </source>
</evidence>
<dbReference type="InterPro" id="IPR021137">
    <property type="entry name" value="Ribosomal_bL35-like"/>
</dbReference>
<dbReference type="Proteomes" id="UP000190274">
    <property type="component" value="Chromosome D"/>
</dbReference>
<dbReference type="GO" id="GO:0006412">
    <property type="term" value="P:translation"/>
    <property type="evidence" value="ECO:0007669"/>
    <property type="project" value="InterPro"/>
</dbReference>
<dbReference type="InterPro" id="IPR037229">
    <property type="entry name" value="Ribosomal_bL35_sf"/>
</dbReference>
<gene>
    <name evidence="5" type="ORF">LADA_0D08460G</name>
</gene>
<name>A0A1G4J7F2_9SACH</name>
<dbReference type="Pfam" id="PF01632">
    <property type="entry name" value="Ribosomal_L35p"/>
    <property type="match status" value="1"/>
</dbReference>
<comment type="similarity">
    <text evidence="1">Belongs to the bacterial ribosomal protein bL35 family.</text>
</comment>
<dbReference type="OrthoDB" id="162638at2759"/>
<keyword evidence="3" id="KW-0687">Ribonucleoprotein</keyword>
<evidence type="ECO:0000313" key="6">
    <source>
        <dbReference type="Proteomes" id="UP000190274"/>
    </source>
</evidence>
<evidence type="ECO:0000256" key="2">
    <source>
        <dbReference type="ARBA" id="ARBA00022980"/>
    </source>
</evidence>
<proteinExistence type="inferred from homology"/>
<dbReference type="Gene3D" id="4.10.410.60">
    <property type="match status" value="1"/>
</dbReference>
<sequence>MLSYLIRSFTNCGRMMAQVQQPFLLQTRSLMKTHKGTAKRWRKTSTSFKRGRAGRNHGNAGWGKSTLKSLDGKTMAHSTHVKHLKRLLPYH</sequence>
<keyword evidence="2" id="KW-0689">Ribosomal protein</keyword>
<keyword evidence="6" id="KW-1185">Reference proteome</keyword>
<dbReference type="STRING" id="1266660.A0A1G4J7F2"/>
<dbReference type="InterPro" id="IPR001706">
    <property type="entry name" value="Ribosomal_bL35"/>
</dbReference>
<dbReference type="AlphaFoldDB" id="A0A1G4J7F2"/>
<dbReference type="PANTHER" id="PTHR33343:SF1">
    <property type="entry name" value="LARGE RIBOSOMAL SUBUNIT PROTEIN BL35M"/>
    <property type="match status" value="1"/>
</dbReference>
<dbReference type="GO" id="GO:0003735">
    <property type="term" value="F:structural constituent of ribosome"/>
    <property type="evidence" value="ECO:0007669"/>
    <property type="project" value="EnsemblFungi"/>
</dbReference>
<protein>
    <submittedName>
        <fullName evidence="5">LADA_0D08460g1_1</fullName>
    </submittedName>
</protein>
<dbReference type="PANTHER" id="PTHR33343">
    <property type="entry name" value="54S RIBOSOMAL PROTEIN BL35M"/>
    <property type="match status" value="1"/>
</dbReference>
<dbReference type="SUPFAM" id="SSF143034">
    <property type="entry name" value="L35p-like"/>
    <property type="match status" value="1"/>
</dbReference>
<dbReference type="EMBL" id="LT598454">
    <property type="protein sequence ID" value="SCU85594.1"/>
    <property type="molecule type" value="Genomic_DNA"/>
</dbReference>
<evidence type="ECO:0000313" key="5">
    <source>
        <dbReference type="EMBL" id="SCU85594.1"/>
    </source>
</evidence>
<feature type="compositionally biased region" description="Basic residues" evidence="4">
    <location>
        <begin position="44"/>
        <end position="55"/>
    </location>
</feature>
<accession>A0A1G4J7F2</accession>
<organism evidence="5 6">
    <name type="scientific">Lachancea dasiensis</name>
    <dbReference type="NCBI Taxonomy" id="1072105"/>
    <lineage>
        <taxon>Eukaryota</taxon>
        <taxon>Fungi</taxon>
        <taxon>Dikarya</taxon>
        <taxon>Ascomycota</taxon>
        <taxon>Saccharomycotina</taxon>
        <taxon>Saccharomycetes</taxon>
        <taxon>Saccharomycetales</taxon>
        <taxon>Saccharomycetaceae</taxon>
        <taxon>Lachancea</taxon>
    </lineage>
</organism>
<dbReference type="GO" id="GO:0005762">
    <property type="term" value="C:mitochondrial large ribosomal subunit"/>
    <property type="evidence" value="ECO:0007669"/>
    <property type="project" value="EnsemblFungi"/>
</dbReference>
<evidence type="ECO:0000256" key="1">
    <source>
        <dbReference type="ARBA" id="ARBA00006598"/>
    </source>
</evidence>
<reference evidence="5 6" key="1">
    <citation type="submission" date="2016-03" db="EMBL/GenBank/DDBJ databases">
        <authorList>
            <person name="Devillers H."/>
        </authorList>
    </citation>
    <scope>NUCLEOTIDE SEQUENCE [LARGE SCALE GENOMIC DNA]</scope>
    <source>
        <strain evidence="5">CBS 10888</strain>
    </source>
</reference>
<feature type="region of interest" description="Disordered" evidence="4">
    <location>
        <begin position="44"/>
        <end position="67"/>
    </location>
</feature>